<feature type="compositionally biased region" description="Pro residues" evidence="1">
    <location>
        <begin position="7"/>
        <end position="21"/>
    </location>
</feature>
<dbReference type="PANTHER" id="PTHR31672:SF11">
    <property type="entry name" value="F-BOX PROTEIN CPR1-LIKE ISOFORM X2"/>
    <property type="match status" value="1"/>
</dbReference>
<keyword evidence="5" id="KW-1185">Reference proteome</keyword>
<dbReference type="InterPro" id="IPR036047">
    <property type="entry name" value="F-box-like_dom_sf"/>
</dbReference>
<comment type="caution">
    <text evidence="4">The sequence shown here is derived from an EMBL/GenBank/DDBJ whole genome shotgun (WGS) entry which is preliminary data.</text>
</comment>
<dbReference type="PANTHER" id="PTHR31672">
    <property type="entry name" value="BNACNNG10540D PROTEIN"/>
    <property type="match status" value="1"/>
</dbReference>
<dbReference type="Pfam" id="PF08268">
    <property type="entry name" value="FBA_3"/>
    <property type="match status" value="1"/>
</dbReference>
<name>A0ABD3BAJ6_9LAMI</name>
<dbReference type="EMBL" id="JAVIJP010000107">
    <property type="protein sequence ID" value="KAL3614276.1"/>
    <property type="molecule type" value="Genomic_DNA"/>
</dbReference>
<dbReference type="EMBL" id="JAVIJP010000107">
    <property type="protein sequence ID" value="KAL3614287.1"/>
    <property type="molecule type" value="Genomic_DNA"/>
</dbReference>
<gene>
    <name evidence="3" type="ORF">CASFOL_042350</name>
    <name evidence="4" type="ORF">CASFOL_042361</name>
</gene>
<dbReference type="AlphaFoldDB" id="A0ABD3BAJ6"/>
<reference evidence="4" key="2">
    <citation type="submission" date="2024-11" db="EMBL/GenBank/DDBJ databases">
        <authorList>
            <person name="Burger M."/>
            <person name="Chory J."/>
        </authorList>
    </citation>
    <scope>NUCLEOTIDE SEQUENCE</scope>
    <source>
        <strain evidence="4">Tecolote</strain>
        <tissue evidence="4">Flower</tissue>
    </source>
</reference>
<protein>
    <recommendedName>
        <fullName evidence="2">F-box domain-containing protein</fullName>
    </recommendedName>
</protein>
<dbReference type="InterPro" id="IPR050796">
    <property type="entry name" value="SCF_F-box_component"/>
</dbReference>
<proteinExistence type="predicted"/>
<dbReference type="PROSITE" id="PS50181">
    <property type="entry name" value="FBOX"/>
    <property type="match status" value="1"/>
</dbReference>
<feature type="domain" description="F-box" evidence="2">
    <location>
        <begin position="79"/>
        <end position="126"/>
    </location>
</feature>
<dbReference type="InterPro" id="IPR001810">
    <property type="entry name" value="F-box_dom"/>
</dbReference>
<evidence type="ECO:0000313" key="4">
    <source>
        <dbReference type="EMBL" id="KAL3614287.1"/>
    </source>
</evidence>
<reference evidence="5" key="1">
    <citation type="journal article" date="2024" name="IScience">
        <title>Strigolactones Initiate the Formation of Haustorium-like Structures in Castilleja.</title>
        <authorList>
            <person name="Buerger M."/>
            <person name="Peterson D."/>
            <person name="Chory J."/>
        </authorList>
    </citation>
    <scope>NUCLEOTIDE SEQUENCE [LARGE SCALE GENOMIC DNA]</scope>
</reference>
<dbReference type="SUPFAM" id="SSF81383">
    <property type="entry name" value="F-box domain"/>
    <property type="match status" value="1"/>
</dbReference>
<dbReference type="Pfam" id="PF12937">
    <property type="entry name" value="F-box-like"/>
    <property type="match status" value="1"/>
</dbReference>
<dbReference type="InterPro" id="IPR013187">
    <property type="entry name" value="F-box-assoc_dom_typ3"/>
</dbReference>
<evidence type="ECO:0000256" key="1">
    <source>
        <dbReference type="SAM" id="MobiDB-lite"/>
    </source>
</evidence>
<evidence type="ECO:0000259" key="2">
    <source>
        <dbReference type="PROSITE" id="PS50181"/>
    </source>
</evidence>
<feature type="region of interest" description="Disordered" evidence="1">
    <location>
        <begin position="1"/>
        <end position="35"/>
    </location>
</feature>
<evidence type="ECO:0000313" key="3">
    <source>
        <dbReference type="EMBL" id="KAL3614276.1"/>
    </source>
</evidence>
<organism evidence="4 5">
    <name type="scientific">Castilleja foliolosa</name>
    <dbReference type="NCBI Taxonomy" id="1961234"/>
    <lineage>
        <taxon>Eukaryota</taxon>
        <taxon>Viridiplantae</taxon>
        <taxon>Streptophyta</taxon>
        <taxon>Embryophyta</taxon>
        <taxon>Tracheophyta</taxon>
        <taxon>Spermatophyta</taxon>
        <taxon>Magnoliopsida</taxon>
        <taxon>eudicotyledons</taxon>
        <taxon>Gunneridae</taxon>
        <taxon>Pentapetalae</taxon>
        <taxon>asterids</taxon>
        <taxon>lamiids</taxon>
        <taxon>Lamiales</taxon>
        <taxon>Orobanchaceae</taxon>
        <taxon>Pedicularideae</taxon>
        <taxon>Castillejinae</taxon>
        <taxon>Castilleja</taxon>
    </lineage>
</organism>
<dbReference type="Proteomes" id="UP001632038">
    <property type="component" value="Unassembled WGS sequence"/>
</dbReference>
<evidence type="ECO:0000313" key="5">
    <source>
        <dbReference type="Proteomes" id="UP001632038"/>
    </source>
</evidence>
<accession>A0ABD3BAJ6</accession>
<sequence length="459" mass="53359">MKRKPPLHQPPLLRQPPPPRLPSGGSQIGGLTDSELNIVPTTKRNEDEEDSVIDVPKRPIKVKSRPYYLRRCKRLNFLKTDINSLPDEIVFDILVHLPAQDIYVAAMSVCLKWYQMIHTHKFVNAHLHCSTYGLLIQSQVYFGSRTHLTFIAKSQQGRTELTRLSYKPRIEIIWCGSCNGLILESEHVNSGTLYITNPITQQHFALPRFFYYSRSSLNSAIAYASVSMEYKVVRVYKLYKENEKFIAILTVGVDESWRLVCTQHLSLEAKKLFEFEPLTTEGFVHWVRMGNNYVLTLNVETEIITEYVVPSFCLRGRVREHYCYFPTVKYLSVLIQFEGWKWEVWEMKPETGEWTRLPGIELKDIRCEIIGSLCERNRILKPVDDSKISIVVQAIGWLEYKELLVYLVYGPPPCEGNQVRICFVWNIRLKEIIEFFEVGDIMASPFVHKNSLLWLDGCK</sequence>
<dbReference type="Gene3D" id="1.20.1280.50">
    <property type="match status" value="1"/>
</dbReference>